<dbReference type="InterPro" id="IPR050493">
    <property type="entry name" value="FAD-dep_Monooxygenase_BioMet"/>
</dbReference>
<organism evidence="8 9">
    <name type="scientific">Neohortaea acidophila</name>
    <dbReference type="NCBI Taxonomy" id="245834"/>
    <lineage>
        <taxon>Eukaryota</taxon>
        <taxon>Fungi</taxon>
        <taxon>Dikarya</taxon>
        <taxon>Ascomycota</taxon>
        <taxon>Pezizomycotina</taxon>
        <taxon>Dothideomycetes</taxon>
        <taxon>Dothideomycetidae</taxon>
        <taxon>Mycosphaerellales</taxon>
        <taxon>Teratosphaeriaceae</taxon>
        <taxon>Neohortaea</taxon>
    </lineage>
</organism>
<keyword evidence="9" id="KW-1185">Reference proteome</keyword>
<comment type="cofactor">
    <cofactor evidence="1">
        <name>FAD</name>
        <dbReference type="ChEBI" id="CHEBI:57692"/>
    </cofactor>
</comment>
<feature type="domain" description="FAD-binding" evidence="7">
    <location>
        <begin position="7"/>
        <end position="367"/>
    </location>
</feature>
<evidence type="ECO:0000256" key="1">
    <source>
        <dbReference type="ARBA" id="ARBA00001974"/>
    </source>
</evidence>
<dbReference type="RefSeq" id="XP_033587598.1">
    <property type="nucleotide sequence ID" value="XM_033737404.1"/>
</dbReference>
<name>A0A6A6PLQ8_9PEZI</name>
<sequence>MGENKLRITIIGSGIAGLCSAIALQKQPNVDVQLFERAPKLQEVGASIALGPNGMRTLERLGVVEALDDSLAFRNKSGYPMIYRHWKTNEVISVDEHHSAVETRYQTARFYRVHLQQALASHIDPARLHFNKTFASVDSVPETDSLLVAYTDGTKVETDILLGADGIRSAVRQHFVPTSAPKWTGWVAFRTVFDASRVAHIPGALDEAYHWWGPDRTFFSSRLGADLFTIVGGYHGDPHAEDAAYRHATWNSPGDVEVLKGFYRDWNSVVKAMIDAAPDVRQYPNTFAAGLASWVLGDGRVTLAGDSAHAHGGAFAAGGSLAADDAYAFARAVAHVMPPEVSPSGARIEEALKLYEATRKAHTDRVLAIVHQGNKKMVERVGKTETDEELRARMMGRSDPFWIHEHDVDAAFAQAVAQIYDGDDDRARL</sequence>
<evidence type="ECO:0000313" key="8">
    <source>
        <dbReference type="EMBL" id="KAF2481028.1"/>
    </source>
</evidence>
<dbReference type="GO" id="GO:0071949">
    <property type="term" value="F:FAD binding"/>
    <property type="evidence" value="ECO:0007669"/>
    <property type="project" value="InterPro"/>
</dbReference>
<protein>
    <recommendedName>
        <fullName evidence="7">FAD-binding domain-containing protein</fullName>
    </recommendedName>
</protein>
<evidence type="ECO:0000256" key="6">
    <source>
        <dbReference type="ARBA" id="ARBA00023033"/>
    </source>
</evidence>
<dbReference type="PANTHER" id="PTHR13789">
    <property type="entry name" value="MONOOXYGENASE"/>
    <property type="match status" value="1"/>
</dbReference>
<gene>
    <name evidence="8" type="ORF">BDY17DRAFT_325752</name>
</gene>
<keyword evidence="5" id="KW-0560">Oxidoreductase</keyword>
<evidence type="ECO:0000256" key="2">
    <source>
        <dbReference type="ARBA" id="ARBA00007992"/>
    </source>
</evidence>
<keyword evidence="3" id="KW-0285">Flavoprotein</keyword>
<evidence type="ECO:0000256" key="4">
    <source>
        <dbReference type="ARBA" id="ARBA00022827"/>
    </source>
</evidence>
<dbReference type="SUPFAM" id="SSF51905">
    <property type="entry name" value="FAD/NAD(P)-binding domain"/>
    <property type="match status" value="1"/>
</dbReference>
<evidence type="ECO:0000313" key="9">
    <source>
        <dbReference type="Proteomes" id="UP000799767"/>
    </source>
</evidence>
<dbReference type="SUPFAM" id="SSF54373">
    <property type="entry name" value="FAD-linked reductases, C-terminal domain"/>
    <property type="match status" value="1"/>
</dbReference>
<accession>A0A6A6PLQ8</accession>
<dbReference type="PANTHER" id="PTHR13789:SF318">
    <property type="entry name" value="GERANYLGERANYL DIPHOSPHATE REDUCTASE"/>
    <property type="match status" value="1"/>
</dbReference>
<dbReference type="InterPro" id="IPR002938">
    <property type="entry name" value="FAD-bd"/>
</dbReference>
<reference evidence="8" key="1">
    <citation type="journal article" date="2020" name="Stud. Mycol.">
        <title>101 Dothideomycetes genomes: a test case for predicting lifestyles and emergence of pathogens.</title>
        <authorList>
            <person name="Haridas S."/>
            <person name="Albert R."/>
            <person name="Binder M."/>
            <person name="Bloem J."/>
            <person name="Labutti K."/>
            <person name="Salamov A."/>
            <person name="Andreopoulos B."/>
            <person name="Baker S."/>
            <person name="Barry K."/>
            <person name="Bills G."/>
            <person name="Bluhm B."/>
            <person name="Cannon C."/>
            <person name="Castanera R."/>
            <person name="Culley D."/>
            <person name="Daum C."/>
            <person name="Ezra D."/>
            <person name="Gonzalez J."/>
            <person name="Henrissat B."/>
            <person name="Kuo A."/>
            <person name="Liang C."/>
            <person name="Lipzen A."/>
            <person name="Lutzoni F."/>
            <person name="Magnuson J."/>
            <person name="Mondo S."/>
            <person name="Nolan M."/>
            <person name="Ohm R."/>
            <person name="Pangilinan J."/>
            <person name="Park H.-J."/>
            <person name="Ramirez L."/>
            <person name="Alfaro M."/>
            <person name="Sun H."/>
            <person name="Tritt A."/>
            <person name="Yoshinaga Y."/>
            <person name="Zwiers L.-H."/>
            <person name="Turgeon B."/>
            <person name="Goodwin S."/>
            <person name="Spatafora J."/>
            <person name="Crous P."/>
            <person name="Grigoriev I."/>
        </authorList>
    </citation>
    <scope>NUCLEOTIDE SEQUENCE</scope>
    <source>
        <strain evidence="8">CBS 113389</strain>
    </source>
</reference>
<keyword evidence="6" id="KW-0503">Monooxygenase</keyword>
<proteinExistence type="inferred from homology"/>
<dbReference type="PRINTS" id="PR00420">
    <property type="entry name" value="RNGMNOXGNASE"/>
</dbReference>
<evidence type="ECO:0000259" key="7">
    <source>
        <dbReference type="Pfam" id="PF01494"/>
    </source>
</evidence>
<dbReference type="InterPro" id="IPR036188">
    <property type="entry name" value="FAD/NAD-bd_sf"/>
</dbReference>
<dbReference type="Proteomes" id="UP000799767">
    <property type="component" value="Unassembled WGS sequence"/>
</dbReference>
<dbReference type="OrthoDB" id="417877at2759"/>
<dbReference type="AlphaFoldDB" id="A0A6A6PLQ8"/>
<evidence type="ECO:0000256" key="5">
    <source>
        <dbReference type="ARBA" id="ARBA00023002"/>
    </source>
</evidence>
<keyword evidence="4" id="KW-0274">FAD</keyword>
<dbReference type="EMBL" id="MU001638">
    <property type="protein sequence ID" value="KAF2481028.1"/>
    <property type="molecule type" value="Genomic_DNA"/>
</dbReference>
<dbReference type="GO" id="GO:0004497">
    <property type="term" value="F:monooxygenase activity"/>
    <property type="evidence" value="ECO:0007669"/>
    <property type="project" value="UniProtKB-KW"/>
</dbReference>
<dbReference type="GeneID" id="54478406"/>
<evidence type="ECO:0000256" key="3">
    <source>
        <dbReference type="ARBA" id="ARBA00022630"/>
    </source>
</evidence>
<dbReference type="Gene3D" id="3.50.50.60">
    <property type="entry name" value="FAD/NAD(P)-binding domain"/>
    <property type="match status" value="1"/>
</dbReference>
<dbReference type="Pfam" id="PF01494">
    <property type="entry name" value="FAD_binding_3"/>
    <property type="match status" value="1"/>
</dbReference>
<comment type="similarity">
    <text evidence="2">Belongs to the paxM FAD-dependent monooxygenase family.</text>
</comment>